<organism evidence="1 2">
    <name type="scientific">Crossiella equi</name>
    <dbReference type="NCBI Taxonomy" id="130796"/>
    <lineage>
        <taxon>Bacteria</taxon>
        <taxon>Bacillati</taxon>
        <taxon>Actinomycetota</taxon>
        <taxon>Actinomycetes</taxon>
        <taxon>Pseudonocardiales</taxon>
        <taxon>Pseudonocardiaceae</taxon>
        <taxon>Crossiella</taxon>
    </lineage>
</organism>
<evidence type="ECO:0000313" key="2">
    <source>
        <dbReference type="Proteomes" id="UP001519363"/>
    </source>
</evidence>
<dbReference type="Proteomes" id="UP001519363">
    <property type="component" value="Unassembled WGS sequence"/>
</dbReference>
<keyword evidence="2" id="KW-1185">Reference proteome</keyword>
<protein>
    <submittedName>
        <fullName evidence="1">Uncharacterized protein</fullName>
    </submittedName>
</protein>
<sequence>MRIPEADTMAELIEDCAAIPSTLRPGDHLLPAPRREASWQVSEACSAQVRGMDDYGA</sequence>
<dbReference type="EMBL" id="JAGIOO010000001">
    <property type="protein sequence ID" value="MBP2473806.1"/>
    <property type="molecule type" value="Genomic_DNA"/>
</dbReference>
<proteinExistence type="predicted"/>
<reference evidence="1 2" key="1">
    <citation type="submission" date="2021-03" db="EMBL/GenBank/DDBJ databases">
        <title>Sequencing the genomes of 1000 actinobacteria strains.</title>
        <authorList>
            <person name="Klenk H.-P."/>
        </authorList>
    </citation>
    <scope>NUCLEOTIDE SEQUENCE [LARGE SCALE GENOMIC DNA]</scope>
    <source>
        <strain evidence="1 2">DSM 44580</strain>
    </source>
</reference>
<evidence type="ECO:0000313" key="1">
    <source>
        <dbReference type="EMBL" id="MBP2473806.1"/>
    </source>
</evidence>
<name>A0ABS5AB48_9PSEU</name>
<dbReference type="RefSeq" id="WP_169733976.1">
    <property type="nucleotide sequence ID" value="NZ_JAGIOO010000001.1"/>
</dbReference>
<accession>A0ABS5AB48</accession>
<gene>
    <name evidence="1" type="ORF">JOF53_002678</name>
</gene>
<comment type="caution">
    <text evidence="1">The sequence shown here is derived from an EMBL/GenBank/DDBJ whole genome shotgun (WGS) entry which is preliminary data.</text>
</comment>